<dbReference type="EMBL" id="ACBZ01000055">
    <property type="protein sequence ID" value="EEG49882.1"/>
    <property type="molecule type" value="Genomic_DNA"/>
</dbReference>
<evidence type="ECO:0000313" key="2">
    <source>
        <dbReference type="EMBL" id="EEG49882.1"/>
    </source>
</evidence>
<accession>C0CK06</accession>
<keyword evidence="3" id="KW-1185">Reference proteome</keyword>
<dbReference type="AlphaFoldDB" id="C0CK06"/>
<dbReference type="Proteomes" id="UP000003100">
    <property type="component" value="Unassembled WGS sequence"/>
</dbReference>
<sequence>MKGFVDRYLSPGFVLMSVMIGGGFATGREIVQYGGQYGYKGWIVGLTIALTFSALCVISFEVARKFQVFDYRSHLKVYAGPLAHVYDIIFFIQSLLVMSVMASATGDILQKTMNFPYYVGVLVIIVISALLSFFGQQLIEKFAVAGAVALYIGYITFAILAIYGRTDNIARVFAEGDTSYVSGELGIFSLIWVGILYVGFNVQPLTTAFFTCEKFKNRREAMVSGFIAGFIIIIPWVLTYLALMAYYPDENVFGAGVPWLIMMMNVHPIVVIIFGVIAGWTLVATTVGVMNAMTSRIDKQLAENDKPPLKARTRTLITTAYLVGAILMSRFGIIALVDKGYTAMAIGMVVSFILPLITVGAYKAFVKK</sequence>
<dbReference type="PATRIC" id="fig|476272.21.peg.2523"/>
<feature type="transmembrane region" description="Helical" evidence="1">
    <location>
        <begin position="42"/>
        <end position="63"/>
    </location>
</feature>
<dbReference type="PANTHER" id="PTHR37814:SF1">
    <property type="entry name" value="MEMBRANE PROTEIN"/>
    <property type="match status" value="1"/>
</dbReference>
<feature type="transmembrane region" description="Helical" evidence="1">
    <location>
        <begin position="84"/>
        <end position="103"/>
    </location>
</feature>
<gene>
    <name evidence="2" type="ORF">RUMHYD_01176</name>
</gene>
<evidence type="ECO:0000256" key="1">
    <source>
        <dbReference type="SAM" id="Phobius"/>
    </source>
</evidence>
<dbReference type="eggNOG" id="COG3949">
    <property type="taxonomic scope" value="Bacteria"/>
</dbReference>
<feature type="transmembrane region" description="Helical" evidence="1">
    <location>
        <begin position="115"/>
        <end position="135"/>
    </location>
</feature>
<dbReference type="HOGENOM" id="CLU_039711_0_0_9"/>
<keyword evidence="1" id="KW-1133">Transmembrane helix</keyword>
<proteinExistence type="predicted"/>
<keyword evidence="1" id="KW-0472">Membrane</keyword>
<evidence type="ECO:0008006" key="4">
    <source>
        <dbReference type="Google" id="ProtNLM"/>
    </source>
</evidence>
<feature type="transmembrane region" description="Helical" evidence="1">
    <location>
        <begin position="343"/>
        <end position="365"/>
    </location>
</feature>
<dbReference type="InterPro" id="IPR038377">
    <property type="entry name" value="Na/Glc_symporter_sf"/>
</dbReference>
<comment type="caution">
    <text evidence="2">The sequence shown here is derived from an EMBL/GenBank/DDBJ whole genome shotgun (WGS) entry which is preliminary data.</text>
</comment>
<evidence type="ECO:0000313" key="3">
    <source>
        <dbReference type="Proteomes" id="UP000003100"/>
    </source>
</evidence>
<feature type="transmembrane region" description="Helical" evidence="1">
    <location>
        <begin position="315"/>
        <end position="337"/>
    </location>
</feature>
<name>C0CK06_BLAHS</name>
<protein>
    <recommendedName>
        <fullName evidence="4">Membrane protein YkvI</fullName>
    </recommendedName>
</protein>
<dbReference type="PANTHER" id="PTHR37814">
    <property type="entry name" value="CONSERVED MEMBRANE PROTEIN"/>
    <property type="match status" value="1"/>
</dbReference>
<feature type="transmembrane region" description="Helical" evidence="1">
    <location>
        <begin position="221"/>
        <end position="247"/>
    </location>
</feature>
<feature type="transmembrane region" description="Helical" evidence="1">
    <location>
        <begin position="142"/>
        <end position="163"/>
    </location>
</feature>
<dbReference type="GeneID" id="86820443"/>
<feature type="transmembrane region" description="Helical" evidence="1">
    <location>
        <begin position="12"/>
        <end position="30"/>
    </location>
</feature>
<reference evidence="2 3" key="2">
    <citation type="submission" date="2009-02" db="EMBL/GenBank/DDBJ databases">
        <title>Draft genome sequence of Blautia hydrogenotrophica DSM 10507 (Ruminococcus hydrogenotrophicus DSM 10507).</title>
        <authorList>
            <person name="Sudarsanam P."/>
            <person name="Ley R."/>
            <person name="Guruge J."/>
            <person name="Turnbaugh P.J."/>
            <person name="Mahowald M."/>
            <person name="Liep D."/>
            <person name="Gordon J."/>
        </authorList>
    </citation>
    <scope>NUCLEOTIDE SEQUENCE [LARGE SCALE GENOMIC DNA]</scope>
    <source>
        <strain evidence="3">DSM 10507 / JCM 14656 / S5a33</strain>
    </source>
</reference>
<dbReference type="Gene3D" id="1.20.1730.10">
    <property type="entry name" value="Sodium/glucose cotransporter"/>
    <property type="match status" value="1"/>
</dbReference>
<dbReference type="RefSeq" id="WP_005947075.1">
    <property type="nucleotide sequence ID" value="NZ_CP136423.1"/>
</dbReference>
<dbReference type="InterPro" id="IPR038728">
    <property type="entry name" value="YkvI-like"/>
</dbReference>
<reference evidence="2 3" key="1">
    <citation type="submission" date="2009-01" db="EMBL/GenBank/DDBJ databases">
        <authorList>
            <person name="Fulton L."/>
            <person name="Clifton S."/>
            <person name="Fulton B."/>
            <person name="Xu J."/>
            <person name="Minx P."/>
            <person name="Pepin K.H."/>
            <person name="Johnson M."/>
            <person name="Bhonagiri V."/>
            <person name="Nash W.E."/>
            <person name="Mardis E.R."/>
            <person name="Wilson R.K."/>
        </authorList>
    </citation>
    <scope>NUCLEOTIDE SEQUENCE [LARGE SCALE GENOMIC DNA]</scope>
    <source>
        <strain evidence="3">DSM 10507 / JCM 14656 / S5a33</strain>
    </source>
</reference>
<organism evidence="2 3">
    <name type="scientific">Blautia hydrogenotrophica (strain DSM 10507 / JCM 14656 / S5a33)</name>
    <name type="common">Ruminococcus hydrogenotrophicus</name>
    <dbReference type="NCBI Taxonomy" id="476272"/>
    <lineage>
        <taxon>Bacteria</taxon>
        <taxon>Bacillati</taxon>
        <taxon>Bacillota</taxon>
        <taxon>Clostridia</taxon>
        <taxon>Lachnospirales</taxon>
        <taxon>Lachnospiraceae</taxon>
        <taxon>Blautia</taxon>
    </lineage>
</organism>
<feature type="transmembrane region" description="Helical" evidence="1">
    <location>
        <begin position="267"/>
        <end position="294"/>
    </location>
</feature>
<feature type="transmembrane region" description="Helical" evidence="1">
    <location>
        <begin position="183"/>
        <end position="200"/>
    </location>
</feature>
<keyword evidence="1" id="KW-0812">Transmembrane</keyword>